<gene>
    <name evidence="9" type="ORF">LBLM1_05305</name>
</gene>
<evidence type="ECO:0000256" key="4">
    <source>
        <dbReference type="ARBA" id="ARBA00023088"/>
    </source>
</evidence>
<reference evidence="9 10" key="1">
    <citation type="journal article" date="2012" name="J. Bacteriol.">
        <title>Genome sequence of Lactobacillus mucosae LM1, isolated from piglet feces.</title>
        <authorList>
            <person name="Lee J.H."/>
            <person name="Valeriano V.D."/>
            <person name="Shin Y.R."/>
            <person name="Chae J.P."/>
            <person name="Kim G.B."/>
            <person name="Ham J.S."/>
            <person name="Chun J."/>
            <person name="Kang D.K."/>
        </authorList>
    </citation>
    <scope>NUCLEOTIDE SEQUENCE [LARGE SCALE GENOMIC DNA]</scope>
    <source>
        <strain evidence="9 10">LM1</strain>
    </source>
</reference>
<dbReference type="AlphaFoldDB" id="A0A0D4CKT9"/>
<protein>
    <recommendedName>
        <fullName evidence="8">Gram-positive cocci surface proteins LPxTG domain-containing protein</fullName>
    </recommendedName>
</protein>
<dbReference type="STRING" id="1130798.LBLM1_05305"/>
<evidence type="ECO:0000256" key="5">
    <source>
        <dbReference type="SAM" id="Coils"/>
    </source>
</evidence>
<feature type="compositionally biased region" description="Low complexity" evidence="6">
    <location>
        <begin position="459"/>
        <end position="481"/>
    </location>
</feature>
<evidence type="ECO:0000256" key="6">
    <source>
        <dbReference type="SAM" id="MobiDB-lite"/>
    </source>
</evidence>
<evidence type="ECO:0000256" key="7">
    <source>
        <dbReference type="SAM" id="Phobius"/>
    </source>
</evidence>
<dbReference type="EMBL" id="CP011013">
    <property type="protein sequence ID" value="AJT50515.1"/>
    <property type="molecule type" value="Genomic_DNA"/>
</dbReference>
<dbReference type="InterPro" id="IPR019931">
    <property type="entry name" value="LPXTG_anchor"/>
</dbReference>
<keyword evidence="10" id="KW-1185">Reference proteome</keyword>
<name>A0A0D4CKT9_LIMMU</name>
<keyword evidence="2" id="KW-0964">Secreted</keyword>
<dbReference type="Proteomes" id="UP000003645">
    <property type="component" value="Chromosome"/>
</dbReference>
<evidence type="ECO:0000256" key="1">
    <source>
        <dbReference type="ARBA" id="ARBA00022512"/>
    </source>
</evidence>
<keyword evidence="1" id="KW-0134">Cell wall</keyword>
<proteinExistence type="predicted"/>
<keyword evidence="3" id="KW-0732">Signal</keyword>
<feature type="domain" description="Gram-positive cocci surface proteins LPxTG" evidence="8">
    <location>
        <begin position="526"/>
        <end position="559"/>
    </location>
</feature>
<feature type="compositionally biased region" description="Polar residues" evidence="6">
    <location>
        <begin position="489"/>
        <end position="498"/>
    </location>
</feature>
<dbReference type="KEGG" id="lmu:LBLM1_05305"/>
<keyword evidence="5" id="KW-0175">Coiled coil</keyword>
<accession>A0A0D4CKT9</accession>
<keyword evidence="4" id="KW-0572">Peptidoglycan-anchor</keyword>
<dbReference type="PROSITE" id="PS50847">
    <property type="entry name" value="GRAM_POS_ANCHORING"/>
    <property type="match status" value="1"/>
</dbReference>
<feature type="region of interest" description="Disordered" evidence="6">
    <location>
        <begin position="456"/>
        <end position="512"/>
    </location>
</feature>
<evidence type="ECO:0000259" key="8">
    <source>
        <dbReference type="PROSITE" id="PS50847"/>
    </source>
</evidence>
<evidence type="ECO:0000313" key="9">
    <source>
        <dbReference type="EMBL" id="AJT50515.1"/>
    </source>
</evidence>
<feature type="coiled-coil region" evidence="5">
    <location>
        <begin position="406"/>
        <end position="447"/>
    </location>
</feature>
<dbReference type="RefSeq" id="WP_006500956.1">
    <property type="nucleotide sequence ID" value="NZ_CP011013.1"/>
</dbReference>
<evidence type="ECO:0000313" key="10">
    <source>
        <dbReference type="Proteomes" id="UP000003645"/>
    </source>
</evidence>
<evidence type="ECO:0000256" key="2">
    <source>
        <dbReference type="ARBA" id="ARBA00022525"/>
    </source>
</evidence>
<dbReference type="NCBIfam" id="TIGR01167">
    <property type="entry name" value="LPXTG_anchor"/>
    <property type="match status" value="1"/>
</dbReference>
<sequence length="559" mass="59702">MKNQHLKQSVLTAGVIAGAAFFGGGWQEAHADTVKNSTAQITTTNPNAATSTTDAQCAVASAQAAVSQAQQKVDSASAAVASASAAVNSAAAAQSSAASAASVAQSNYAIASAVAQSQMPSSAEQAAALNGSTIDIKNANLNMFDNSSSDASANVKNQIGEVNVTENWHFNQATQKYEMDPSLKDALTVVPTLDDESMTLDPTKLTQAQQSEISDYVAALINQIRAKFGLTAWIYNDMTLAQALAIVNYAYNSQNWNTSIKLQEIIAQNKAIEAKNKTAKADEQEPLIDRTDAHDLDKVFDNVEYQYNDTSDKVKASWENIGIISDKNPNIASTLIKTMGDLKRVATVSIWDMLFNDAHSQNSHARMLLSTNTEYVGVAMDNYGVLHIYGLIPSAMQKVNETQTALANANKDVETQKGNLSNAEKELNDAVDALNKAQDALEKANLLMAIEAVAKDANQTSSSQSNDSNTKTSSSKSNKQSSLKDVTVKATSEPTKVSQAKHGDSQLLSTSNAITTAEPSIFERLLPQTGNRNGLGMTILGMLMGMMSFGFLGLRKRRY</sequence>
<organism evidence="9 10">
    <name type="scientific">Limosilactobacillus mucosae LM1</name>
    <dbReference type="NCBI Taxonomy" id="1130798"/>
    <lineage>
        <taxon>Bacteria</taxon>
        <taxon>Bacillati</taxon>
        <taxon>Bacillota</taxon>
        <taxon>Bacilli</taxon>
        <taxon>Lactobacillales</taxon>
        <taxon>Lactobacillaceae</taxon>
        <taxon>Limosilactobacillus</taxon>
    </lineage>
</organism>
<dbReference type="InterPro" id="IPR027607">
    <property type="entry name" value="Surf_Exclu_SEC10/PgrA"/>
</dbReference>
<evidence type="ECO:0000256" key="3">
    <source>
        <dbReference type="ARBA" id="ARBA00022729"/>
    </source>
</evidence>
<dbReference type="HOGENOM" id="CLU_487283_0_0_9"/>
<dbReference type="NCBIfam" id="TIGR04320">
    <property type="entry name" value="Surf_Exclu_PgrA"/>
    <property type="match status" value="1"/>
</dbReference>
<feature type="transmembrane region" description="Helical" evidence="7">
    <location>
        <begin position="534"/>
        <end position="554"/>
    </location>
</feature>
<keyword evidence="7" id="KW-0812">Transmembrane</keyword>
<keyword evidence="7" id="KW-0472">Membrane</keyword>
<keyword evidence="7" id="KW-1133">Transmembrane helix</keyword>